<keyword evidence="3 6" id="KW-0808">Transferase</keyword>
<evidence type="ECO:0000313" key="7">
    <source>
        <dbReference type="EMBL" id="SFQ10153.1"/>
    </source>
</evidence>
<evidence type="ECO:0000256" key="2">
    <source>
        <dbReference type="ARBA" id="ARBA00006706"/>
    </source>
</evidence>
<keyword evidence="8" id="KW-1185">Reference proteome</keyword>
<name>A0A1I5VRZ6_9FIRM</name>
<dbReference type="SUPFAM" id="SSF48576">
    <property type="entry name" value="Terpenoid synthases"/>
    <property type="match status" value="1"/>
</dbReference>
<comment type="similarity">
    <text evidence="2 6">Belongs to the FPP/GGPP synthase family.</text>
</comment>
<dbReference type="InterPro" id="IPR033749">
    <property type="entry name" value="Polyprenyl_synt_CS"/>
</dbReference>
<dbReference type="GO" id="GO:0046872">
    <property type="term" value="F:metal ion binding"/>
    <property type="evidence" value="ECO:0007669"/>
    <property type="project" value="UniProtKB-KW"/>
</dbReference>
<dbReference type="InterPro" id="IPR008949">
    <property type="entry name" value="Isoprenoid_synthase_dom_sf"/>
</dbReference>
<evidence type="ECO:0000256" key="5">
    <source>
        <dbReference type="ARBA" id="ARBA00022842"/>
    </source>
</evidence>
<dbReference type="Pfam" id="PF00348">
    <property type="entry name" value="polyprenyl_synt"/>
    <property type="match status" value="1"/>
</dbReference>
<evidence type="ECO:0000256" key="3">
    <source>
        <dbReference type="ARBA" id="ARBA00022679"/>
    </source>
</evidence>
<protein>
    <submittedName>
        <fullName evidence="7">Heptaprenyl diphosphate synthase</fullName>
    </submittedName>
</protein>
<keyword evidence="4" id="KW-0479">Metal-binding</keyword>
<keyword evidence="5" id="KW-0460">Magnesium</keyword>
<reference evidence="7 8" key="1">
    <citation type="submission" date="2016-10" db="EMBL/GenBank/DDBJ databases">
        <authorList>
            <person name="de Groot N.N."/>
        </authorList>
    </citation>
    <scope>NUCLEOTIDE SEQUENCE [LARGE SCALE GENOMIC DNA]</scope>
    <source>
        <strain evidence="7 8">DSM 20678</strain>
    </source>
</reference>
<sequence>MLMKSQSKRLTVSYVDIIGDELKMVDEHIKATLLSKQKVLEAALKELLEAGGKRLRPALVLLSGKFGKYDRKKLIPLAAAVEILHMATLVHDDIIDDSKIRRGRPTVQSRWGKDIAVFTGDFLFAKTFLLLAHSTTFENMRGLSKVVKAICEGEIAQYQSRYDKHVTVRQYLKRIGRKTALLFALSCYIGAHESECPSKVVRCLREFGFNFGMAFQITDDLLDFTGDPAKIGKPVGSDFVQGVYTLPLIYAINSSYRDEVIKLLDKESYTPEDVKELIELVRASGGIEYSKNLAKSYLKRAGEFIDGLAPIPAKAALENLLDGLIDRSY</sequence>
<dbReference type="PROSITE" id="PS00723">
    <property type="entry name" value="POLYPRENYL_SYNTHASE_1"/>
    <property type="match status" value="1"/>
</dbReference>
<dbReference type="CDD" id="cd00685">
    <property type="entry name" value="Trans_IPPS_HT"/>
    <property type="match status" value="1"/>
</dbReference>
<dbReference type="SFLD" id="SFLDS00005">
    <property type="entry name" value="Isoprenoid_Synthase_Type_I"/>
    <property type="match status" value="1"/>
</dbReference>
<organism evidence="7 8">
    <name type="scientific">Caldicoprobacter faecalis</name>
    <dbReference type="NCBI Taxonomy" id="937334"/>
    <lineage>
        <taxon>Bacteria</taxon>
        <taxon>Bacillati</taxon>
        <taxon>Bacillota</taxon>
        <taxon>Clostridia</taxon>
        <taxon>Caldicoprobacterales</taxon>
        <taxon>Caldicoprobacteraceae</taxon>
        <taxon>Caldicoprobacter</taxon>
    </lineage>
</organism>
<dbReference type="Proteomes" id="UP000198577">
    <property type="component" value="Unassembled WGS sequence"/>
</dbReference>
<evidence type="ECO:0000256" key="1">
    <source>
        <dbReference type="ARBA" id="ARBA00001946"/>
    </source>
</evidence>
<dbReference type="AlphaFoldDB" id="A0A1I5VRZ6"/>
<comment type="cofactor">
    <cofactor evidence="1">
        <name>Mg(2+)</name>
        <dbReference type="ChEBI" id="CHEBI:18420"/>
    </cofactor>
</comment>
<dbReference type="PANTHER" id="PTHR12001:SF69">
    <property type="entry name" value="ALL TRANS-POLYPRENYL-DIPHOSPHATE SYNTHASE PDSS1"/>
    <property type="match status" value="1"/>
</dbReference>
<gene>
    <name evidence="7" type="ORF">SAMN05444406_11240</name>
</gene>
<evidence type="ECO:0000256" key="4">
    <source>
        <dbReference type="ARBA" id="ARBA00022723"/>
    </source>
</evidence>
<dbReference type="Gene3D" id="1.10.600.10">
    <property type="entry name" value="Farnesyl Diphosphate Synthase"/>
    <property type="match status" value="1"/>
</dbReference>
<dbReference type="PROSITE" id="PS00444">
    <property type="entry name" value="POLYPRENYL_SYNTHASE_2"/>
    <property type="match status" value="1"/>
</dbReference>
<dbReference type="EMBL" id="FOXR01000012">
    <property type="protein sequence ID" value="SFQ10153.1"/>
    <property type="molecule type" value="Genomic_DNA"/>
</dbReference>
<dbReference type="PANTHER" id="PTHR12001">
    <property type="entry name" value="GERANYLGERANYL PYROPHOSPHATE SYNTHASE"/>
    <property type="match status" value="1"/>
</dbReference>
<dbReference type="GO" id="GO:0008299">
    <property type="term" value="P:isoprenoid biosynthetic process"/>
    <property type="evidence" value="ECO:0007669"/>
    <property type="project" value="InterPro"/>
</dbReference>
<dbReference type="InterPro" id="IPR000092">
    <property type="entry name" value="Polyprenyl_synt"/>
</dbReference>
<proteinExistence type="inferred from homology"/>
<evidence type="ECO:0000256" key="6">
    <source>
        <dbReference type="RuleBase" id="RU004466"/>
    </source>
</evidence>
<dbReference type="STRING" id="937334.SAMN05444406_11240"/>
<dbReference type="GO" id="GO:0004659">
    <property type="term" value="F:prenyltransferase activity"/>
    <property type="evidence" value="ECO:0007669"/>
    <property type="project" value="InterPro"/>
</dbReference>
<evidence type="ECO:0000313" key="8">
    <source>
        <dbReference type="Proteomes" id="UP000198577"/>
    </source>
</evidence>
<accession>A0A1I5VRZ6</accession>